<comment type="subcellular location">
    <subcellularLocation>
        <location evidence="1">Endomembrane system</location>
        <topology evidence="1">Multi-pass membrane protein</topology>
    </subcellularLocation>
</comment>
<name>A0AA42B978_9BACT</name>
<accession>A0AA42B978</accession>
<keyword evidence="4" id="KW-0050">Antiport</keyword>
<dbReference type="Gene3D" id="3.40.50.720">
    <property type="entry name" value="NAD(P)-binding Rossmann-like Domain"/>
    <property type="match status" value="1"/>
</dbReference>
<gene>
    <name evidence="13" type="ORF">NET02_03045</name>
</gene>
<dbReference type="SUPFAM" id="SSF51735">
    <property type="entry name" value="NAD(P)-binding Rossmann-fold domains"/>
    <property type="match status" value="1"/>
</dbReference>
<evidence type="ECO:0000256" key="1">
    <source>
        <dbReference type="ARBA" id="ARBA00004127"/>
    </source>
</evidence>
<feature type="domain" description="RCK N-terminal" evidence="12">
    <location>
        <begin position="412"/>
        <end position="529"/>
    </location>
</feature>
<dbReference type="GO" id="GO:0012505">
    <property type="term" value="C:endomembrane system"/>
    <property type="evidence" value="ECO:0007669"/>
    <property type="project" value="UniProtKB-SubCell"/>
</dbReference>
<organism evidence="13 14">
    <name type="scientific">Thermalbibacter longus</name>
    <dbReference type="NCBI Taxonomy" id="2951981"/>
    <lineage>
        <taxon>Bacteria</taxon>
        <taxon>Pseudomonadati</taxon>
        <taxon>Thermomicrobiota</taxon>
        <taxon>Thermomicrobia</taxon>
        <taxon>Thermomicrobiales</taxon>
        <taxon>Thermomicrobiaceae</taxon>
        <taxon>Thermalbibacter</taxon>
    </lineage>
</organism>
<evidence type="ECO:0000256" key="2">
    <source>
        <dbReference type="ARBA" id="ARBA00005551"/>
    </source>
</evidence>
<reference evidence="13" key="1">
    <citation type="submission" date="2022-06" db="EMBL/GenBank/DDBJ databases">
        <title>CFH 74404 Thermomicrobiaceae sp.</title>
        <authorList>
            <person name="Ming H."/>
            <person name="Li W.-J."/>
            <person name="Zhao Z."/>
        </authorList>
    </citation>
    <scope>NUCLEOTIDE SEQUENCE</scope>
    <source>
        <strain evidence="13">CFH 74404</strain>
    </source>
</reference>
<dbReference type="RefSeq" id="WP_284055888.1">
    <property type="nucleotide sequence ID" value="NZ_JAMSLR010000001.1"/>
</dbReference>
<evidence type="ECO:0000313" key="14">
    <source>
        <dbReference type="Proteomes" id="UP001165306"/>
    </source>
</evidence>
<dbReference type="AlphaFoldDB" id="A0AA42B978"/>
<feature type="transmembrane region" description="Helical" evidence="11">
    <location>
        <begin position="360"/>
        <end position="379"/>
    </location>
</feature>
<proteinExistence type="inferred from homology"/>
<dbReference type="InterPro" id="IPR036291">
    <property type="entry name" value="NAD(P)-bd_dom_sf"/>
</dbReference>
<keyword evidence="10 11" id="KW-0472">Membrane</keyword>
<dbReference type="GO" id="GO:0006813">
    <property type="term" value="P:potassium ion transport"/>
    <property type="evidence" value="ECO:0007669"/>
    <property type="project" value="UniProtKB-KW"/>
</dbReference>
<keyword evidence="6 11" id="KW-0812">Transmembrane</keyword>
<feature type="transmembrane region" description="Helical" evidence="11">
    <location>
        <begin position="294"/>
        <end position="317"/>
    </location>
</feature>
<feature type="transmembrane region" description="Helical" evidence="11">
    <location>
        <begin position="186"/>
        <end position="208"/>
    </location>
</feature>
<protein>
    <submittedName>
        <fullName evidence="13">Cation:proton antiporter</fullName>
    </submittedName>
</protein>
<dbReference type="Gene3D" id="1.20.1530.20">
    <property type="match status" value="1"/>
</dbReference>
<comment type="caution">
    <text evidence="13">The sequence shown here is derived from an EMBL/GenBank/DDBJ whole genome shotgun (WGS) entry which is preliminary data.</text>
</comment>
<keyword evidence="8 11" id="KW-1133">Transmembrane helix</keyword>
<evidence type="ECO:0000256" key="4">
    <source>
        <dbReference type="ARBA" id="ARBA00022449"/>
    </source>
</evidence>
<feature type="transmembrane region" description="Helical" evidence="11">
    <location>
        <begin position="112"/>
        <end position="135"/>
    </location>
</feature>
<evidence type="ECO:0000256" key="6">
    <source>
        <dbReference type="ARBA" id="ARBA00022692"/>
    </source>
</evidence>
<dbReference type="GO" id="GO:0015297">
    <property type="term" value="F:antiporter activity"/>
    <property type="evidence" value="ECO:0007669"/>
    <property type="project" value="UniProtKB-KW"/>
</dbReference>
<feature type="transmembrane region" description="Helical" evidence="11">
    <location>
        <begin position="267"/>
        <end position="285"/>
    </location>
</feature>
<dbReference type="PROSITE" id="PS51201">
    <property type="entry name" value="RCK_N"/>
    <property type="match status" value="1"/>
</dbReference>
<dbReference type="FunFam" id="3.40.50.720:FF:000036">
    <property type="entry name" value="Glutathione-regulated potassium-efflux system protein KefB"/>
    <property type="match status" value="1"/>
</dbReference>
<evidence type="ECO:0000256" key="7">
    <source>
        <dbReference type="ARBA" id="ARBA00022958"/>
    </source>
</evidence>
<feature type="transmembrane region" description="Helical" evidence="11">
    <location>
        <begin position="86"/>
        <end position="106"/>
    </location>
</feature>
<feature type="transmembrane region" description="Helical" evidence="11">
    <location>
        <begin position="329"/>
        <end position="353"/>
    </location>
</feature>
<dbReference type="GO" id="GO:1902600">
    <property type="term" value="P:proton transmembrane transport"/>
    <property type="evidence" value="ECO:0007669"/>
    <property type="project" value="InterPro"/>
</dbReference>
<dbReference type="GO" id="GO:0016020">
    <property type="term" value="C:membrane"/>
    <property type="evidence" value="ECO:0007669"/>
    <property type="project" value="InterPro"/>
</dbReference>
<comment type="similarity">
    <text evidence="2">Belongs to the monovalent cation:proton antiporter 2 (CPA2) transporter (TC 2.A.37) family.</text>
</comment>
<dbReference type="Pfam" id="PF02254">
    <property type="entry name" value="TrkA_N"/>
    <property type="match status" value="1"/>
</dbReference>
<dbReference type="EMBL" id="JAMSLR010000001">
    <property type="protein sequence ID" value="MCM8748111.1"/>
    <property type="molecule type" value="Genomic_DNA"/>
</dbReference>
<dbReference type="Pfam" id="PF00999">
    <property type="entry name" value="Na_H_Exchanger"/>
    <property type="match status" value="1"/>
</dbReference>
<evidence type="ECO:0000313" key="13">
    <source>
        <dbReference type="EMBL" id="MCM8748111.1"/>
    </source>
</evidence>
<evidence type="ECO:0000259" key="12">
    <source>
        <dbReference type="PROSITE" id="PS51201"/>
    </source>
</evidence>
<feature type="transmembrane region" description="Helical" evidence="11">
    <location>
        <begin position="55"/>
        <end position="74"/>
    </location>
</feature>
<sequence>MESTRVFIEFLMVLGLALVCGATAQRLRQPVVIGYLAAGLLLGRANPFVSVGGEAIQSFADLGVTFLMFSLGVHFSFRELLELRRIALWGGGGQILITALLAGTLFTTIGFAFGQAVLLAEIVAISSSIVALTLLQMRGAFNEPYARLIVGIALAQDLLVIPFLAIVPALTGESAGEIGLEVTRSLLLAGAVLVSLALLGTRVVPWVLYQVARLGSRELFLLSIVAIAFGVALAGQEAGLSFALGAFLAGVVVSESEFAHQVLGEIVPLRDVFSVMFFAGLGLLLDPEAIARNWAAVVAILLAVVVVKGFTTALVLTRLGYPPEASVHAGLYLCQIGELSFVLALQGLAFAVIDADLYNAIIAAAVMSIVVNSGLVSAANRVVPVLALPLRTAAAAEPELLPDPPADDSPLRGHVVVAGYGRTGRELVRALERRGFRYIVIDRDPDTIRLLRRRGIPAVYGDAANERVLQAAGIPQARVFAIAIPDPLAAETAVRVARRLNPVLDIIARADRRVHVHRLAEAGATEVVHPSFEAGLEMVRHTLHRYGVGIQEIQALISARRLDYYEEPEQPEE</sequence>
<evidence type="ECO:0000256" key="8">
    <source>
        <dbReference type="ARBA" id="ARBA00022989"/>
    </source>
</evidence>
<feature type="transmembrane region" description="Helical" evidence="11">
    <location>
        <begin position="147"/>
        <end position="166"/>
    </location>
</feature>
<evidence type="ECO:0000256" key="3">
    <source>
        <dbReference type="ARBA" id="ARBA00022448"/>
    </source>
</evidence>
<keyword evidence="7" id="KW-0630">Potassium</keyword>
<keyword evidence="9" id="KW-0406">Ion transport</keyword>
<evidence type="ECO:0000256" key="10">
    <source>
        <dbReference type="ARBA" id="ARBA00023136"/>
    </source>
</evidence>
<dbReference type="InterPro" id="IPR038770">
    <property type="entry name" value="Na+/solute_symporter_sf"/>
</dbReference>
<keyword evidence="5" id="KW-0633">Potassium transport</keyword>
<dbReference type="InterPro" id="IPR003148">
    <property type="entry name" value="RCK_N"/>
</dbReference>
<dbReference type="InterPro" id="IPR006153">
    <property type="entry name" value="Cation/H_exchanger_TM"/>
</dbReference>
<dbReference type="PANTHER" id="PTHR42751:SF3">
    <property type="entry name" value="SODIUM_GLUTAMATE SYMPORTER"/>
    <property type="match status" value="1"/>
</dbReference>
<evidence type="ECO:0000256" key="9">
    <source>
        <dbReference type="ARBA" id="ARBA00023065"/>
    </source>
</evidence>
<dbReference type="PANTHER" id="PTHR42751">
    <property type="entry name" value="SODIUM/HYDROGEN EXCHANGER FAMILY/TRKA DOMAIN PROTEIN"/>
    <property type="match status" value="1"/>
</dbReference>
<feature type="transmembrane region" description="Helical" evidence="11">
    <location>
        <begin position="220"/>
        <end position="247"/>
    </location>
</feature>
<feature type="transmembrane region" description="Helical" evidence="11">
    <location>
        <begin position="6"/>
        <end position="24"/>
    </location>
</feature>
<evidence type="ECO:0000256" key="11">
    <source>
        <dbReference type="SAM" id="Phobius"/>
    </source>
</evidence>
<dbReference type="Proteomes" id="UP001165306">
    <property type="component" value="Unassembled WGS sequence"/>
</dbReference>
<keyword evidence="14" id="KW-1185">Reference proteome</keyword>
<keyword evidence="3" id="KW-0813">Transport</keyword>
<evidence type="ECO:0000256" key="5">
    <source>
        <dbReference type="ARBA" id="ARBA00022538"/>
    </source>
</evidence>